<dbReference type="STRING" id="76728.AQ490_22950"/>
<evidence type="ECO:0000256" key="1">
    <source>
        <dbReference type="ARBA" id="ARBA00006068"/>
    </source>
</evidence>
<evidence type="ECO:0000256" key="2">
    <source>
        <dbReference type="SAM" id="MobiDB-lite"/>
    </source>
</evidence>
<protein>
    <recommendedName>
        <fullName evidence="4">Cell envelope-related transcriptional attenuator domain-containing protein</fullName>
    </recommendedName>
</protein>
<dbReference type="InterPro" id="IPR004474">
    <property type="entry name" value="LytR_CpsA_psr"/>
</dbReference>
<feature type="compositionally biased region" description="Basic and acidic residues" evidence="2">
    <location>
        <begin position="493"/>
        <end position="502"/>
    </location>
</feature>
<evidence type="ECO:0000259" key="4">
    <source>
        <dbReference type="Pfam" id="PF03816"/>
    </source>
</evidence>
<dbReference type="PANTHER" id="PTHR33392:SF6">
    <property type="entry name" value="POLYISOPRENYL-TEICHOIC ACID--PEPTIDOGLYCAN TEICHOIC ACID TRANSFERASE TAGU"/>
    <property type="match status" value="1"/>
</dbReference>
<dbReference type="Proteomes" id="UP000050867">
    <property type="component" value="Unassembled WGS sequence"/>
</dbReference>
<dbReference type="NCBIfam" id="TIGR00350">
    <property type="entry name" value="lytR_cpsA_psr"/>
    <property type="match status" value="1"/>
</dbReference>
<sequence length="502" mass="52847">MPRGGESPEDGEAPGRATEGTPADAPDDPETSAGTPPDGGDDSEQDAGPETAPAPRRRSRRRKVLKALAIGTAVLLVATAGTAYALYRKLNANIRTDEATAQILHEYESERPRRVEHQNAQNILLIGSDDRSGSNARYGGDEGSQRSDTTILLHLAEDRRGATAMSIPRDLMVQIPACATPDGGETRSQFAQFNWAFQFGGAACTIRTVENMTGIRIDHHLIMDFTGFKKMVDAVDGVEICLPEAVRDDAAKLDLPAGRQTVRGEDALAYVRARKSIGNGSDTQRMDRQQQFLASLVRKVKSGGVLLNPTKLYSVLDAATSSLIADEGLDSLGELYKLARGLERTPTQDVVFLTVPREPYVVDPNRDQLVQPEASALFTALREDRPIQVNEDDDGTGTPTGTETVDAEATGTPGMSETSGDKETTAAPETTGSTPPPGTPGGVASGQPDAEEGDDAASPSSSAATPDPSASASSSASGSPPASTEEPAFRGTTADRDICGEG</sequence>
<reference evidence="5 6" key="1">
    <citation type="submission" date="2015-10" db="EMBL/GenBank/DDBJ databases">
        <title>Draft genome sequence of pyrrolomycin-producing Streptomyces vitaminophilus.</title>
        <authorList>
            <person name="Graham D.E."/>
            <person name="Mahan K.M."/>
            <person name="Klingeman D.M."/>
            <person name="Hettich R.L."/>
            <person name="Parry R.J."/>
        </authorList>
    </citation>
    <scope>NUCLEOTIDE SEQUENCE [LARGE SCALE GENOMIC DNA]</scope>
    <source>
        <strain evidence="5 6">ATCC 31673</strain>
    </source>
</reference>
<comment type="similarity">
    <text evidence="1">Belongs to the LytR/CpsA/Psr (LCP) family.</text>
</comment>
<organism evidence="5 6">
    <name type="scientific">Wenjunlia vitaminophila</name>
    <name type="common">Streptomyces vitaminophilus</name>
    <dbReference type="NCBI Taxonomy" id="76728"/>
    <lineage>
        <taxon>Bacteria</taxon>
        <taxon>Bacillati</taxon>
        <taxon>Actinomycetota</taxon>
        <taxon>Actinomycetes</taxon>
        <taxon>Kitasatosporales</taxon>
        <taxon>Streptomycetaceae</taxon>
        <taxon>Wenjunlia</taxon>
    </lineage>
</organism>
<dbReference type="Gene3D" id="3.40.630.190">
    <property type="entry name" value="LCP protein"/>
    <property type="match status" value="1"/>
</dbReference>
<evidence type="ECO:0000313" key="5">
    <source>
        <dbReference type="EMBL" id="KRV48886.1"/>
    </source>
</evidence>
<dbReference type="eggNOG" id="COG1316">
    <property type="taxonomic scope" value="Bacteria"/>
</dbReference>
<feature type="region of interest" description="Disordered" evidence="2">
    <location>
        <begin position="379"/>
        <end position="502"/>
    </location>
</feature>
<feature type="domain" description="Cell envelope-related transcriptional attenuator" evidence="4">
    <location>
        <begin position="146"/>
        <end position="301"/>
    </location>
</feature>
<gene>
    <name evidence="5" type="ORF">AQ490_22950</name>
</gene>
<dbReference type="PANTHER" id="PTHR33392">
    <property type="entry name" value="POLYISOPRENYL-TEICHOIC ACID--PEPTIDOGLYCAN TEICHOIC ACID TRANSFERASE TAGU"/>
    <property type="match status" value="1"/>
</dbReference>
<name>A0A0T6LS63_WENVI</name>
<dbReference type="AlphaFoldDB" id="A0A0T6LS63"/>
<comment type="caution">
    <text evidence="5">The sequence shown here is derived from an EMBL/GenBank/DDBJ whole genome shotgun (WGS) entry which is preliminary data.</text>
</comment>
<keyword evidence="6" id="KW-1185">Reference proteome</keyword>
<dbReference type="InterPro" id="IPR050922">
    <property type="entry name" value="LytR/CpsA/Psr_CW_biosynth"/>
</dbReference>
<proteinExistence type="inferred from homology"/>
<dbReference type="EMBL" id="LLZU01000018">
    <property type="protein sequence ID" value="KRV48886.1"/>
    <property type="molecule type" value="Genomic_DNA"/>
</dbReference>
<feature type="transmembrane region" description="Helical" evidence="3">
    <location>
        <begin position="64"/>
        <end position="87"/>
    </location>
</feature>
<feature type="region of interest" description="Disordered" evidence="2">
    <location>
        <begin position="1"/>
        <end position="61"/>
    </location>
</feature>
<keyword evidence="3" id="KW-1133">Transmembrane helix</keyword>
<evidence type="ECO:0000256" key="3">
    <source>
        <dbReference type="SAM" id="Phobius"/>
    </source>
</evidence>
<accession>A0A0T6LS63</accession>
<feature type="compositionally biased region" description="Low complexity" evidence="2">
    <location>
        <begin position="456"/>
        <end position="486"/>
    </location>
</feature>
<evidence type="ECO:0000313" key="6">
    <source>
        <dbReference type="Proteomes" id="UP000050867"/>
    </source>
</evidence>
<keyword evidence="3" id="KW-0472">Membrane</keyword>
<keyword evidence="3" id="KW-0812">Transmembrane</keyword>
<dbReference type="Pfam" id="PF03816">
    <property type="entry name" value="LytR_cpsA_psr"/>
    <property type="match status" value="1"/>
</dbReference>